<dbReference type="PROSITE" id="PS00141">
    <property type="entry name" value="ASP_PROTEASE"/>
    <property type="match status" value="1"/>
</dbReference>
<organism evidence="2 3">
    <name type="scientific">Daucus carota subsp. sativus</name>
    <name type="common">Carrot</name>
    <dbReference type="NCBI Taxonomy" id="79200"/>
    <lineage>
        <taxon>Eukaryota</taxon>
        <taxon>Viridiplantae</taxon>
        <taxon>Streptophyta</taxon>
        <taxon>Embryophyta</taxon>
        <taxon>Tracheophyta</taxon>
        <taxon>Spermatophyta</taxon>
        <taxon>Magnoliopsida</taxon>
        <taxon>eudicotyledons</taxon>
        <taxon>Gunneridae</taxon>
        <taxon>Pentapetalae</taxon>
        <taxon>asterids</taxon>
        <taxon>campanulids</taxon>
        <taxon>Apiales</taxon>
        <taxon>Apiaceae</taxon>
        <taxon>Apioideae</taxon>
        <taxon>Scandiceae</taxon>
        <taxon>Daucinae</taxon>
        <taxon>Daucus</taxon>
        <taxon>Daucus sect. Daucus</taxon>
    </lineage>
</organism>
<evidence type="ECO:0000313" key="2">
    <source>
        <dbReference type="EMBL" id="WOH05104.1"/>
    </source>
</evidence>
<dbReference type="Gene3D" id="3.10.10.10">
    <property type="entry name" value="HIV Type 1 Reverse Transcriptase, subunit A, domain 1"/>
    <property type="match status" value="1"/>
</dbReference>
<dbReference type="AlphaFoldDB" id="A0AAF1B3B8"/>
<feature type="domain" description="Reverse transcriptase" evidence="1">
    <location>
        <begin position="304"/>
        <end position="374"/>
    </location>
</feature>
<dbReference type="InterPro" id="IPR021109">
    <property type="entry name" value="Peptidase_aspartic_dom_sf"/>
</dbReference>
<reference evidence="2" key="1">
    <citation type="journal article" date="2016" name="Nat. Genet.">
        <title>A high-quality carrot genome assembly provides new insights into carotenoid accumulation and asterid genome evolution.</title>
        <authorList>
            <person name="Iorizzo M."/>
            <person name="Ellison S."/>
            <person name="Senalik D."/>
            <person name="Zeng P."/>
            <person name="Satapoomin P."/>
            <person name="Huang J."/>
            <person name="Bowman M."/>
            <person name="Iovene M."/>
            <person name="Sanseverino W."/>
            <person name="Cavagnaro P."/>
            <person name="Yildiz M."/>
            <person name="Macko-Podgorni A."/>
            <person name="Moranska E."/>
            <person name="Grzebelus E."/>
            <person name="Grzebelus D."/>
            <person name="Ashrafi H."/>
            <person name="Zheng Z."/>
            <person name="Cheng S."/>
            <person name="Spooner D."/>
            <person name="Van Deynze A."/>
            <person name="Simon P."/>
        </authorList>
    </citation>
    <scope>NUCLEOTIDE SEQUENCE</scope>
    <source>
        <tissue evidence="2">Leaf</tissue>
    </source>
</reference>
<proteinExistence type="predicted"/>
<name>A0AAF1B3B8_DAUCS</name>
<dbReference type="GO" id="GO:0006508">
    <property type="term" value="P:proteolysis"/>
    <property type="evidence" value="ECO:0007669"/>
    <property type="project" value="InterPro"/>
</dbReference>
<dbReference type="Pfam" id="PF00078">
    <property type="entry name" value="RVT_1"/>
    <property type="match status" value="1"/>
</dbReference>
<keyword evidence="3" id="KW-1185">Reference proteome</keyword>
<evidence type="ECO:0000313" key="3">
    <source>
        <dbReference type="Proteomes" id="UP000077755"/>
    </source>
</evidence>
<accession>A0AAF1B3B8</accession>
<dbReference type="PANTHER" id="PTHR24559">
    <property type="entry name" value="TRANSPOSON TY3-I GAG-POL POLYPROTEIN"/>
    <property type="match status" value="1"/>
</dbReference>
<dbReference type="InterPro" id="IPR043502">
    <property type="entry name" value="DNA/RNA_pol_sf"/>
</dbReference>
<dbReference type="Proteomes" id="UP000077755">
    <property type="component" value="Chromosome 6"/>
</dbReference>
<protein>
    <recommendedName>
        <fullName evidence="1">Reverse transcriptase domain-containing protein</fullName>
    </recommendedName>
</protein>
<dbReference type="InterPro" id="IPR000477">
    <property type="entry name" value="RT_dom"/>
</dbReference>
<dbReference type="CDD" id="cd00303">
    <property type="entry name" value="retropepsin_like"/>
    <property type="match status" value="1"/>
</dbReference>
<dbReference type="Pfam" id="PF08284">
    <property type="entry name" value="RVP_2"/>
    <property type="match status" value="1"/>
</dbReference>
<reference evidence="2" key="2">
    <citation type="submission" date="2022-03" db="EMBL/GenBank/DDBJ databases">
        <title>Draft title - Genomic analysis of global carrot germplasm unveils the trajectory of domestication and the origin of high carotenoid orange carrot.</title>
        <authorList>
            <person name="Iorizzo M."/>
            <person name="Ellison S."/>
            <person name="Senalik D."/>
            <person name="Macko-Podgorni A."/>
            <person name="Grzebelus D."/>
            <person name="Bostan H."/>
            <person name="Rolling W."/>
            <person name="Curaba J."/>
            <person name="Simon P."/>
        </authorList>
    </citation>
    <scope>NUCLEOTIDE SEQUENCE</scope>
    <source>
        <tissue evidence="2">Leaf</tissue>
    </source>
</reference>
<dbReference type="PANTHER" id="PTHR24559:SF450">
    <property type="entry name" value="RNA-DIRECTED DNA POLYMERASE HOMOLOG"/>
    <property type="match status" value="1"/>
</dbReference>
<dbReference type="InterPro" id="IPR053134">
    <property type="entry name" value="RNA-dir_DNA_polymerase"/>
</dbReference>
<gene>
    <name evidence="2" type="ORF">DCAR_0624517</name>
</gene>
<dbReference type="CDD" id="cd01647">
    <property type="entry name" value="RT_LTR"/>
    <property type="match status" value="1"/>
</dbReference>
<dbReference type="SUPFAM" id="SSF56672">
    <property type="entry name" value="DNA/RNA polymerases"/>
    <property type="match status" value="1"/>
</dbReference>
<sequence length="388" mass="43492">MITTEGEGTVEVNKEDPVVLWEGDDDCNPWGTITEDTTSGTNLTDLSIHTITGTQGIHTLRLQGNMKGKKVSILIDSGSSHSFISQSLVKHLKLHTNSCNEVDVTVANGEKLKCSQVADGVKWNMSGEQFYYTFNILPIRGYDIILRVNWMKVVSPVVFDFDHGVIAVKWKGKRIELSNNSSVDYVEKIVTTSDVKAYSSEDACFLCQVVAVEEETTTTNITPSSITALLQQYPDLFEEPKGLPPPRAHDHLIPLKDGSVPVSSNPYRCPYVQKNEIEKIVKEMLASGIVRHSTSPFASPVLLVRKKDLSWRLCVDYRALNSMTVKNKYLIPIIEELLAELRGSSMYSKLDLRSGYHQIRVHPDDIQKTAFKTHDGHYEFMVVRSKVS</sequence>
<dbReference type="GO" id="GO:0004190">
    <property type="term" value="F:aspartic-type endopeptidase activity"/>
    <property type="evidence" value="ECO:0007669"/>
    <property type="project" value="InterPro"/>
</dbReference>
<dbReference type="Gene3D" id="2.40.70.10">
    <property type="entry name" value="Acid Proteases"/>
    <property type="match status" value="1"/>
</dbReference>
<dbReference type="SUPFAM" id="SSF50630">
    <property type="entry name" value="Acid proteases"/>
    <property type="match status" value="1"/>
</dbReference>
<evidence type="ECO:0000259" key="1">
    <source>
        <dbReference type="Pfam" id="PF00078"/>
    </source>
</evidence>
<dbReference type="InterPro" id="IPR001969">
    <property type="entry name" value="Aspartic_peptidase_AS"/>
</dbReference>
<dbReference type="EMBL" id="CP093348">
    <property type="protein sequence ID" value="WOH05104.1"/>
    <property type="molecule type" value="Genomic_DNA"/>
</dbReference>